<dbReference type="InterPro" id="IPR003010">
    <property type="entry name" value="C-N_Hydrolase"/>
</dbReference>
<reference evidence="3 4" key="1">
    <citation type="journal article" date="2013" name="Biodegradation">
        <title>Quantitative proteomic analysis of ibuprofen-degrading Patulibacter sp. strain I11.</title>
        <authorList>
            <person name="Almeida B."/>
            <person name="Kjeldal H."/>
            <person name="Lolas I."/>
            <person name="Knudsen A.D."/>
            <person name="Carvalho G."/>
            <person name="Nielsen K.L."/>
            <person name="Barreto Crespo M.T."/>
            <person name="Stensballe A."/>
            <person name="Nielsen J.L."/>
        </authorList>
    </citation>
    <scope>NUCLEOTIDE SEQUENCE [LARGE SCALE GENOMIC DNA]</scope>
    <source>
        <strain evidence="3 4">I11</strain>
    </source>
</reference>
<dbReference type="CDD" id="cd07197">
    <property type="entry name" value="nitrilase"/>
    <property type="match status" value="1"/>
</dbReference>
<dbReference type="PROSITE" id="PS50263">
    <property type="entry name" value="CN_HYDROLASE"/>
    <property type="match status" value="1"/>
</dbReference>
<dbReference type="PATRIC" id="fig|1097667.3.peg.2736"/>
<keyword evidence="4" id="KW-1185">Reference proteome</keyword>
<gene>
    <name evidence="3" type="ORF">PAI11_27560</name>
</gene>
<dbReference type="EMBL" id="AGUD01000224">
    <property type="protein sequence ID" value="EHN10374.1"/>
    <property type="molecule type" value="Genomic_DNA"/>
</dbReference>
<dbReference type="InterPro" id="IPR036526">
    <property type="entry name" value="C-N_Hydrolase_sf"/>
</dbReference>
<name>H0E7F4_9ACTN</name>
<organism evidence="3 4">
    <name type="scientific">Patulibacter medicamentivorans</name>
    <dbReference type="NCBI Taxonomy" id="1097667"/>
    <lineage>
        <taxon>Bacteria</taxon>
        <taxon>Bacillati</taxon>
        <taxon>Actinomycetota</taxon>
        <taxon>Thermoleophilia</taxon>
        <taxon>Solirubrobacterales</taxon>
        <taxon>Patulibacteraceae</taxon>
        <taxon>Patulibacter</taxon>
    </lineage>
</organism>
<proteinExistence type="predicted"/>
<sequence length="310" mass="32354">MSELTIAAAAAPFTRDLDADLATIERLIADARARGVGLLVLPEAALGGYVESLHGDVDDPPPALDADGPELRRVAELAGEMVVAVGFCERGVPGAGDGVPGAPAADAHGGVRHNVAALVHDGEVLGIHRKIHMPLDEGRFTTPGTRLRAFDTPVGRIGMLICYDKAFPEASRTLALDGAQVLCFLSAWPCSATNAAERLQDDRQWRRSELWDRSRAAENSMVVASANQTGAFGALRFLGGARITDPNGDVVDATGPEGGLAVASFDLDATLTRARRALSPVRDLRPDVYATPVPIPYAVPAAPVAASAGT</sequence>
<dbReference type="Gene3D" id="3.60.110.10">
    <property type="entry name" value="Carbon-nitrogen hydrolase"/>
    <property type="match status" value="1"/>
</dbReference>
<dbReference type="RefSeq" id="WP_007576234.1">
    <property type="nucleotide sequence ID" value="NZ_AGUD01000224.1"/>
</dbReference>
<dbReference type="GO" id="GO:0004040">
    <property type="term" value="F:amidase activity"/>
    <property type="evidence" value="ECO:0007669"/>
    <property type="project" value="UniProtKB-EC"/>
</dbReference>
<accession>H0E7F4</accession>
<evidence type="ECO:0000259" key="2">
    <source>
        <dbReference type="PROSITE" id="PS50263"/>
    </source>
</evidence>
<dbReference type="OrthoDB" id="9760188at2"/>
<dbReference type="SUPFAM" id="SSF56317">
    <property type="entry name" value="Carbon-nitrogen hydrolase"/>
    <property type="match status" value="1"/>
</dbReference>
<dbReference type="AlphaFoldDB" id="H0E7F4"/>
<keyword evidence="1 3" id="KW-0378">Hydrolase</keyword>
<dbReference type="InterPro" id="IPR050345">
    <property type="entry name" value="Aliph_Amidase/BUP"/>
</dbReference>
<dbReference type="EC" id="3.5.1.4" evidence="3"/>
<evidence type="ECO:0000313" key="3">
    <source>
        <dbReference type="EMBL" id="EHN10374.1"/>
    </source>
</evidence>
<dbReference type="PANTHER" id="PTHR43674:SF2">
    <property type="entry name" value="BETA-UREIDOPROPIONASE"/>
    <property type="match status" value="1"/>
</dbReference>
<protein>
    <submittedName>
        <fullName evidence="3">Aliphatic amidase amiE</fullName>
        <ecNumber evidence="3">3.5.1.4</ecNumber>
    </submittedName>
</protein>
<dbReference type="Proteomes" id="UP000005143">
    <property type="component" value="Unassembled WGS sequence"/>
</dbReference>
<evidence type="ECO:0000256" key="1">
    <source>
        <dbReference type="ARBA" id="ARBA00022801"/>
    </source>
</evidence>
<dbReference type="Pfam" id="PF00795">
    <property type="entry name" value="CN_hydrolase"/>
    <property type="match status" value="1"/>
</dbReference>
<feature type="domain" description="CN hydrolase" evidence="2">
    <location>
        <begin position="4"/>
        <end position="267"/>
    </location>
</feature>
<dbReference type="PANTHER" id="PTHR43674">
    <property type="entry name" value="NITRILASE C965.09-RELATED"/>
    <property type="match status" value="1"/>
</dbReference>
<evidence type="ECO:0000313" key="4">
    <source>
        <dbReference type="Proteomes" id="UP000005143"/>
    </source>
</evidence>
<comment type="caution">
    <text evidence="3">The sequence shown here is derived from an EMBL/GenBank/DDBJ whole genome shotgun (WGS) entry which is preliminary data.</text>
</comment>